<keyword evidence="12" id="KW-1185">Reference proteome</keyword>
<evidence type="ECO:0000256" key="2">
    <source>
        <dbReference type="ARBA" id="ARBA00010472"/>
    </source>
</evidence>
<gene>
    <name evidence="11" type="ORF">EKG83_18970</name>
</gene>
<dbReference type="AlphaFoldDB" id="A0A5Q0GYY0"/>
<dbReference type="Pfam" id="PF00720">
    <property type="entry name" value="SSI"/>
    <property type="match status" value="1"/>
</dbReference>
<evidence type="ECO:0000256" key="1">
    <source>
        <dbReference type="ARBA" id="ARBA00004613"/>
    </source>
</evidence>
<evidence type="ECO:0000313" key="11">
    <source>
        <dbReference type="EMBL" id="QFZ19246.1"/>
    </source>
</evidence>
<feature type="signal peptide" evidence="9">
    <location>
        <begin position="1"/>
        <end position="29"/>
    </location>
</feature>
<dbReference type="Gene3D" id="3.30.350.10">
    <property type="entry name" value="Subtilisin inhibitor-like"/>
    <property type="match status" value="1"/>
</dbReference>
<keyword evidence="6 8" id="KW-0722">Serine protease inhibitor</keyword>
<name>A0A5Q0GYY0_SACSY</name>
<keyword evidence="5 8" id="KW-0646">Protease inhibitor</keyword>
<dbReference type="Proteomes" id="UP000325787">
    <property type="component" value="Chromosome"/>
</dbReference>
<dbReference type="InterPro" id="IPR023549">
    <property type="entry name" value="Subtilisin_inhibitor"/>
</dbReference>
<comment type="subcellular location">
    <subcellularLocation>
        <location evidence="1">Secreted</location>
    </subcellularLocation>
</comment>
<evidence type="ECO:0000256" key="8">
    <source>
        <dbReference type="RuleBase" id="RU003471"/>
    </source>
</evidence>
<dbReference type="SUPFAM" id="SSF55399">
    <property type="entry name" value="Subtilisin inhibitor"/>
    <property type="match status" value="1"/>
</dbReference>
<evidence type="ECO:0000256" key="9">
    <source>
        <dbReference type="SAM" id="SignalP"/>
    </source>
</evidence>
<keyword evidence="11" id="KW-0645">Protease</keyword>
<comment type="subunit">
    <text evidence="3">Homodimer.</text>
</comment>
<feature type="chain" id="PRO_5024871438" evidence="9">
    <location>
        <begin position="30"/>
        <end position="131"/>
    </location>
</feature>
<evidence type="ECO:0000256" key="3">
    <source>
        <dbReference type="ARBA" id="ARBA00011738"/>
    </source>
</evidence>
<accession>A0A5Q0GYY0</accession>
<keyword evidence="4" id="KW-0964">Secreted</keyword>
<dbReference type="GO" id="GO:0004867">
    <property type="term" value="F:serine-type endopeptidase inhibitor activity"/>
    <property type="evidence" value="ECO:0007669"/>
    <property type="project" value="UniProtKB-KW"/>
</dbReference>
<keyword evidence="11" id="KW-0378">Hydrolase</keyword>
<dbReference type="GO" id="GO:0006508">
    <property type="term" value="P:proteolysis"/>
    <property type="evidence" value="ECO:0007669"/>
    <property type="project" value="UniProtKB-KW"/>
</dbReference>
<keyword evidence="7" id="KW-1015">Disulfide bond</keyword>
<dbReference type="KEGG" id="ssyi:EKG83_18970"/>
<dbReference type="PRINTS" id="PR00294">
    <property type="entry name" value="SSBTLNINHBTR"/>
</dbReference>
<evidence type="ECO:0000256" key="7">
    <source>
        <dbReference type="ARBA" id="ARBA00023157"/>
    </source>
</evidence>
<feature type="domain" description="Subtilisin inhibitor" evidence="10">
    <location>
        <begin position="36"/>
        <end position="117"/>
    </location>
</feature>
<dbReference type="InterPro" id="IPR000691">
    <property type="entry name" value="Prot_inh_I16_SSI"/>
</dbReference>
<dbReference type="EMBL" id="CP034550">
    <property type="protein sequence ID" value="QFZ19246.1"/>
    <property type="molecule type" value="Genomic_DNA"/>
</dbReference>
<evidence type="ECO:0000313" key="12">
    <source>
        <dbReference type="Proteomes" id="UP000325787"/>
    </source>
</evidence>
<protein>
    <submittedName>
        <fullName evidence="11">Serine protease</fullName>
    </submittedName>
</protein>
<keyword evidence="9" id="KW-0732">Signal</keyword>
<organism evidence="11 12">
    <name type="scientific">Saccharothrix syringae</name>
    <name type="common">Nocardiopsis syringae</name>
    <dbReference type="NCBI Taxonomy" id="103733"/>
    <lineage>
        <taxon>Bacteria</taxon>
        <taxon>Bacillati</taxon>
        <taxon>Actinomycetota</taxon>
        <taxon>Actinomycetes</taxon>
        <taxon>Pseudonocardiales</taxon>
        <taxon>Pseudonocardiaceae</taxon>
        <taxon>Saccharothrix</taxon>
    </lineage>
</organism>
<proteinExistence type="inferred from homology"/>
<comment type="similarity">
    <text evidence="2 8">Belongs to the protease inhibitor I16 (SSI) family.</text>
</comment>
<dbReference type="OrthoDB" id="4567948at2"/>
<dbReference type="GO" id="GO:0008233">
    <property type="term" value="F:peptidase activity"/>
    <property type="evidence" value="ECO:0007669"/>
    <property type="project" value="UniProtKB-KW"/>
</dbReference>
<evidence type="ECO:0000256" key="5">
    <source>
        <dbReference type="ARBA" id="ARBA00022690"/>
    </source>
</evidence>
<evidence type="ECO:0000259" key="10">
    <source>
        <dbReference type="Pfam" id="PF00720"/>
    </source>
</evidence>
<dbReference type="InterPro" id="IPR036819">
    <property type="entry name" value="Subtilisin_inhibitor-like_sf"/>
</dbReference>
<sequence length="131" mass="13828">MRRTRTLMASLFASGLLAAPLVTAGSASAAPPETDLVLAVYQQESGVQSTRLTCDPAAGDHARAQAACGELEAAGGDFTRLGTGEPGICTFEYDPVTVVALGSYRGEQVRYTEEFPNRCVMENETGTVFSF</sequence>
<evidence type="ECO:0000256" key="4">
    <source>
        <dbReference type="ARBA" id="ARBA00022525"/>
    </source>
</evidence>
<reference evidence="12" key="1">
    <citation type="journal article" date="2021" name="Curr. Microbiol.">
        <title>Complete genome of nocamycin-producing strain Saccharothrix syringae NRRL B-16468 reveals the biosynthetic potential for secondary metabolites.</title>
        <authorList>
            <person name="Mo X."/>
            <person name="Yang S."/>
        </authorList>
    </citation>
    <scope>NUCLEOTIDE SEQUENCE [LARGE SCALE GENOMIC DNA]</scope>
    <source>
        <strain evidence="12">ATCC 51364 / DSM 43886 / JCM 6844 / KCTC 9398 / NBRC 14523 / NRRL B-16468 / INA 2240</strain>
    </source>
</reference>
<evidence type="ECO:0000256" key="6">
    <source>
        <dbReference type="ARBA" id="ARBA00022900"/>
    </source>
</evidence>
<dbReference type="GO" id="GO:0005576">
    <property type="term" value="C:extracellular region"/>
    <property type="evidence" value="ECO:0007669"/>
    <property type="project" value="UniProtKB-SubCell"/>
</dbReference>